<protein>
    <recommendedName>
        <fullName evidence="4">Helicase/secretion neighborhood TadE-like protein</fullName>
    </recommendedName>
</protein>
<dbReference type="Proteomes" id="UP001500393">
    <property type="component" value="Unassembled WGS sequence"/>
</dbReference>
<dbReference type="RefSeq" id="WP_425554522.1">
    <property type="nucleotide sequence ID" value="NZ_BAAAOS010000037.1"/>
</dbReference>
<dbReference type="EMBL" id="BAAAOS010000037">
    <property type="protein sequence ID" value="GAA1591356.1"/>
    <property type="molecule type" value="Genomic_DNA"/>
</dbReference>
<name>A0ABN2E1R2_9ACTN</name>
<comment type="caution">
    <text evidence="2">The sequence shown here is derived from an EMBL/GenBank/DDBJ whole genome shotgun (WGS) entry which is preliminary data.</text>
</comment>
<reference evidence="2 3" key="1">
    <citation type="journal article" date="2019" name="Int. J. Syst. Evol. Microbiol.">
        <title>The Global Catalogue of Microorganisms (GCM) 10K type strain sequencing project: providing services to taxonomists for standard genome sequencing and annotation.</title>
        <authorList>
            <consortium name="The Broad Institute Genomics Platform"/>
            <consortium name="The Broad Institute Genome Sequencing Center for Infectious Disease"/>
            <person name="Wu L."/>
            <person name="Ma J."/>
        </authorList>
    </citation>
    <scope>NUCLEOTIDE SEQUENCE [LARGE SCALE GENOMIC DNA]</scope>
    <source>
        <strain evidence="2 3">JCM 14969</strain>
    </source>
</reference>
<evidence type="ECO:0000256" key="1">
    <source>
        <dbReference type="SAM" id="Phobius"/>
    </source>
</evidence>
<accession>A0ABN2E1R2</accession>
<sequence>MLRGERGSGTLLAIGVVLGVLSVAVVGMLWAAVLVAHHRVDAAADLVALSAAHALQSGEGDACETAERIAGVHAVGLTGCRVEREVVSVVVEVELGLGVLGAPRVTADARAGPLGGD</sequence>
<keyword evidence="3" id="KW-1185">Reference proteome</keyword>
<dbReference type="InterPro" id="IPR021202">
    <property type="entry name" value="Rv3654c-like"/>
</dbReference>
<dbReference type="NCBIfam" id="TIGR03816">
    <property type="entry name" value="tadE_like_DECH"/>
    <property type="match status" value="1"/>
</dbReference>
<evidence type="ECO:0000313" key="2">
    <source>
        <dbReference type="EMBL" id="GAA1591356.1"/>
    </source>
</evidence>
<proteinExistence type="predicted"/>
<evidence type="ECO:0000313" key="3">
    <source>
        <dbReference type="Proteomes" id="UP001500393"/>
    </source>
</evidence>
<organism evidence="2 3">
    <name type="scientific">Kribbella sancticallisti</name>
    <dbReference type="NCBI Taxonomy" id="460087"/>
    <lineage>
        <taxon>Bacteria</taxon>
        <taxon>Bacillati</taxon>
        <taxon>Actinomycetota</taxon>
        <taxon>Actinomycetes</taxon>
        <taxon>Propionibacteriales</taxon>
        <taxon>Kribbellaceae</taxon>
        <taxon>Kribbella</taxon>
    </lineage>
</organism>
<keyword evidence="1" id="KW-1133">Transmembrane helix</keyword>
<keyword evidence="1" id="KW-0812">Transmembrane</keyword>
<keyword evidence="1" id="KW-0472">Membrane</keyword>
<evidence type="ECO:0008006" key="4">
    <source>
        <dbReference type="Google" id="ProtNLM"/>
    </source>
</evidence>
<gene>
    <name evidence="2" type="ORF">GCM10009789_51660</name>
</gene>
<feature type="transmembrane region" description="Helical" evidence="1">
    <location>
        <begin position="12"/>
        <end position="36"/>
    </location>
</feature>